<organism evidence="1 2">
    <name type="scientific">Ganoderma sinense ZZ0214-1</name>
    <dbReference type="NCBI Taxonomy" id="1077348"/>
    <lineage>
        <taxon>Eukaryota</taxon>
        <taxon>Fungi</taxon>
        <taxon>Dikarya</taxon>
        <taxon>Basidiomycota</taxon>
        <taxon>Agaricomycotina</taxon>
        <taxon>Agaricomycetes</taxon>
        <taxon>Polyporales</taxon>
        <taxon>Polyporaceae</taxon>
        <taxon>Ganoderma</taxon>
    </lineage>
</organism>
<keyword evidence="2" id="KW-1185">Reference proteome</keyword>
<dbReference type="InterPro" id="IPR041078">
    <property type="entry name" value="Plavaka"/>
</dbReference>
<evidence type="ECO:0000313" key="1">
    <source>
        <dbReference type="EMBL" id="PIL37660.1"/>
    </source>
</evidence>
<dbReference type="AlphaFoldDB" id="A0A2G8SV74"/>
<accession>A0A2G8SV74</accession>
<comment type="caution">
    <text evidence="1">The sequence shown here is derived from an EMBL/GenBank/DDBJ whole genome shotgun (WGS) entry which is preliminary data.</text>
</comment>
<proteinExistence type="predicted"/>
<dbReference type="Pfam" id="PF18759">
    <property type="entry name" value="Plavaka"/>
    <property type="match status" value="1"/>
</dbReference>
<gene>
    <name evidence="1" type="ORF">GSI_01354</name>
</gene>
<evidence type="ECO:0000313" key="2">
    <source>
        <dbReference type="Proteomes" id="UP000230002"/>
    </source>
</evidence>
<dbReference type="EMBL" id="AYKW01000001">
    <property type="protein sequence ID" value="PIL37660.1"/>
    <property type="molecule type" value="Genomic_DNA"/>
</dbReference>
<dbReference type="OrthoDB" id="2803802at2759"/>
<protein>
    <submittedName>
        <fullName evidence="1">Uncharacterized protein</fullName>
    </submittedName>
</protein>
<sequence length="105" mass="11714">MSSTHPLFERHEIVVAGEAFKVYYCDILSCIKALFGDPEFISDLLLAPERHYTDEDQKEALDCQREGATVVPIIIASDKTQLTLIGNKTTYPVYITTSGKPHLAN</sequence>
<name>A0A2G8SV74_9APHY</name>
<reference evidence="1 2" key="1">
    <citation type="journal article" date="2015" name="Sci. Rep.">
        <title>Chromosome-level genome map provides insights into diverse defense mechanisms in the medicinal fungus Ganoderma sinense.</title>
        <authorList>
            <person name="Zhu Y."/>
            <person name="Xu J."/>
            <person name="Sun C."/>
            <person name="Zhou S."/>
            <person name="Xu H."/>
            <person name="Nelson D.R."/>
            <person name="Qian J."/>
            <person name="Song J."/>
            <person name="Luo H."/>
            <person name="Xiang L."/>
            <person name="Li Y."/>
            <person name="Xu Z."/>
            <person name="Ji A."/>
            <person name="Wang L."/>
            <person name="Lu S."/>
            <person name="Hayward A."/>
            <person name="Sun W."/>
            <person name="Li X."/>
            <person name="Schwartz D.C."/>
            <person name="Wang Y."/>
            <person name="Chen S."/>
        </authorList>
    </citation>
    <scope>NUCLEOTIDE SEQUENCE [LARGE SCALE GENOMIC DNA]</scope>
    <source>
        <strain evidence="1 2">ZZ0214-1</strain>
    </source>
</reference>
<dbReference type="Proteomes" id="UP000230002">
    <property type="component" value="Unassembled WGS sequence"/>
</dbReference>